<name>A0ABT8F8U0_9BACT</name>
<dbReference type="InterPro" id="IPR019619">
    <property type="entry name" value="DUF2490"/>
</dbReference>
<dbReference type="Proteomes" id="UP001168552">
    <property type="component" value="Unassembled WGS sequence"/>
</dbReference>
<keyword evidence="2" id="KW-1185">Reference proteome</keyword>
<proteinExistence type="predicted"/>
<evidence type="ECO:0000313" key="1">
    <source>
        <dbReference type="EMBL" id="MDN4166698.1"/>
    </source>
</evidence>
<reference evidence="1" key="1">
    <citation type="submission" date="2023-06" db="EMBL/GenBank/DDBJ databases">
        <title>Cytophagales bacterium Strain LB-30, isolated from soil.</title>
        <authorList>
            <person name="Liu B."/>
        </authorList>
    </citation>
    <scope>NUCLEOTIDE SEQUENCE</scope>
    <source>
        <strain evidence="1">LB-30</strain>
    </source>
</reference>
<comment type="caution">
    <text evidence="1">The sequence shown here is derived from an EMBL/GenBank/DDBJ whole genome shotgun (WGS) entry which is preliminary data.</text>
</comment>
<accession>A0ABT8F8U0</accession>
<dbReference type="EMBL" id="JAUHJS010000008">
    <property type="protein sequence ID" value="MDN4166698.1"/>
    <property type="molecule type" value="Genomic_DNA"/>
</dbReference>
<gene>
    <name evidence="1" type="ORF">QWY31_14400</name>
</gene>
<dbReference type="Pfam" id="PF10677">
    <property type="entry name" value="DUF2490"/>
    <property type="match status" value="1"/>
</dbReference>
<evidence type="ECO:0000313" key="2">
    <source>
        <dbReference type="Proteomes" id="UP001168552"/>
    </source>
</evidence>
<protein>
    <submittedName>
        <fullName evidence="1">DUF2490 domain-containing protein</fullName>
    </submittedName>
</protein>
<sequence length="230" mass="26754">MNTKLRYLVGIFCLLLLHHGLYAQSTYELGALPSLNFNKKLQNDWSVNAKLESRQVFQEGELSGMRTQAYDYLLTDMAFVAAKTVGLNSRIGGGYMLRVEEGEIYHRFIQQFIIVQKANGFRLAHRFLSDQTLSEAEQPEFRLRYRLSSEIPLNGESVDPREFYLKINNEYLNSLQAGSYDLEIRLVPLLGYDITEKYKIETGLDYRISSFLSQSTEHSYWWALNFFIEI</sequence>
<organism evidence="1 2">
    <name type="scientific">Shiella aurantiaca</name>
    <dbReference type="NCBI Taxonomy" id="3058365"/>
    <lineage>
        <taxon>Bacteria</taxon>
        <taxon>Pseudomonadati</taxon>
        <taxon>Bacteroidota</taxon>
        <taxon>Cytophagia</taxon>
        <taxon>Cytophagales</taxon>
        <taxon>Shiellaceae</taxon>
        <taxon>Shiella</taxon>
    </lineage>
</organism>
<dbReference type="RefSeq" id="WP_320005237.1">
    <property type="nucleotide sequence ID" value="NZ_JAUHJS010000008.1"/>
</dbReference>